<evidence type="ECO:0000313" key="3">
    <source>
        <dbReference type="Proteomes" id="UP000613208"/>
    </source>
</evidence>
<proteinExistence type="predicted"/>
<organism evidence="2 3">
    <name type="scientific">Anaerostipes butyraticus</name>
    <dbReference type="NCBI Taxonomy" id="645466"/>
    <lineage>
        <taxon>Bacteria</taxon>
        <taxon>Bacillati</taxon>
        <taxon>Bacillota</taxon>
        <taxon>Clostridia</taxon>
        <taxon>Lachnospirales</taxon>
        <taxon>Lachnospiraceae</taxon>
        <taxon>Anaerostipes</taxon>
    </lineage>
</organism>
<accession>A0A916Q524</accession>
<feature type="transmembrane region" description="Helical" evidence="1">
    <location>
        <begin position="202"/>
        <end position="223"/>
    </location>
</feature>
<gene>
    <name evidence="2" type="ORF">ANBU17_07840</name>
</gene>
<dbReference type="EMBL" id="BLYI01000023">
    <property type="protein sequence ID" value="GFO84437.1"/>
    <property type="molecule type" value="Genomic_DNA"/>
</dbReference>
<dbReference type="PANTHER" id="PTHR35007">
    <property type="entry name" value="INTEGRAL MEMBRANE PROTEIN-RELATED"/>
    <property type="match status" value="1"/>
</dbReference>
<dbReference type="PANTHER" id="PTHR35007:SF1">
    <property type="entry name" value="PILUS ASSEMBLY PROTEIN"/>
    <property type="match status" value="1"/>
</dbReference>
<keyword evidence="1" id="KW-1133">Transmembrane helix</keyword>
<evidence type="ECO:0000313" key="2">
    <source>
        <dbReference type="EMBL" id="GFO84437.1"/>
    </source>
</evidence>
<feature type="transmembrane region" description="Helical" evidence="1">
    <location>
        <begin position="30"/>
        <end position="54"/>
    </location>
</feature>
<evidence type="ECO:0000256" key="1">
    <source>
        <dbReference type="SAM" id="Phobius"/>
    </source>
</evidence>
<keyword evidence="1" id="KW-0812">Transmembrane</keyword>
<keyword evidence="3" id="KW-1185">Reference proteome</keyword>
<dbReference type="Proteomes" id="UP000613208">
    <property type="component" value="Unassembled WGS sequence"/>
</dbReference>
<reference evidence="2" key="1">
    <citation type="submission" date="2020-06" db="EMBL/GenBank/DDBJ databases">
        <title>Characterization of fructooligosaccharide metabolism and fructooligosaccharide-degrading enzymes in human commensal butyrate producers.</title>
        <authorList>
            <person name="Tanno H."/>
            <person name="Fujii T."/>
            <person name="Hirano K."/>
            <person name="Maeno S."/>
            <person name="Tonozuka T."/>
            <person name="Sakamoto M."/>
            <person name="Ohkuma M."/>
            <person name="Tochio T."/>
            <person name="Endo A."/>
        </authorList>
    </citation>
    <scope>NUCLEOTIDE SEQUENCE</scope>
    <source>
        <strain evidence="2">JCM 17466</strain>
    </source>
</reference>
<dbReference type="AlphaFoldDB" id="A0A916Q524"/>
<dbReference type="RefSeq" id="WP_201310182.1">
    <property type="nucleotide sequence ID" value="NZ_BLYI01000023.1"/>
</dbReference>
<feature type="transmembrane region" description="Helical" evidence="1">
    <location>
        <begin position="229"/>
        <end position="246"/>
    </location>
</feature>
<keyword evidence="1" id="KW-0472">Membrane</keyword>
<name>A0A916Q524_9FIRM</name>
<comment type="caution">
    <text evidence="2">The sequence shown here is derived from an EMBL/GenBank/DDBJ whole genome shotgun (WGS) entry which is preliminary data.</text>
</comment>
<evidence type="ECO:0008006" key="4">
    <source>
        <dbReference type="Google" id="ProtNLM"/>
    </source>
</evidence>
<sequence>MKNMRNLWEKCSMELREWRHEKKELGKGTVLGILICWLFYDRIWIVMFIWPLLVPWMRQQREKRKWEERETLRKDVREMMQFVSNGLSVGYSLENALKAAYQDMKEAGGSEPGRLIRELEILTETIKVNSQADRLLLQMADRIDLEELRQFAEIVSIVKRSGGNLIEIVSRTAEHLGQSLQIKEEIRTVTAAKRMEKKVMSVMPYFILVYVRITNPGYFQVLYDTVPGILLSTVCLAALIAAGRWAERVVMIEI</sequence>
<dbReference type="GO" id="GO:0005886">
    <property type="term" value="C:plasma membrane"/>
    <property type="evidence" value="ECO:0007669"/>
    <property type="project" value="UniProtKB-SubCell"/>
</dbReference>
<protein>
    <recommendedName>
        <fullName evidence="4">Type II secretion system protein GspF domain-containing protein</fullName>
    </recommendedName>
</protein>